<organism evidence="2 3">
    <name type="scientific">Hypothenemus hampei</name>
    <name type="common">Coffee berry borer</name>
    <dbReference type="NCBI Taxonomy" id="57062"/>
    <lineage>
        <taxon>Eukaryota</taxon>
        <taxon>Metazoa</taxon>
        <taxon>Ecdysozoa</taxon>
        <taxon>Arthropoda</taxon>
        <taxon>Hexapoda</taxon>
        <taxon>Insecta</taxon>
        <taxon>Pterygota</taxon>
        <taxon>Neoptera</taxon>
        <taxon>Endopterygota</taxon>
        <taxon>Coleoptera</taxon>
        <taxon>Polyphaga</taxon>
        <taxon>Cucujiformia</taxon>
        <taxon>Curculionidae</taxon>
        <taxon>Scolytinae</taxon>
        <taxon>Hypothenemus</taxon>
    </lineage>
</organism>
<protein>
    <submittedName>
        <fullName evidence="2">Uncharacterized protein</fullName>
    </submittedName>
</protein>
<reference evidence="2 3" key="1">
    <citation type="submission" date="2024-05" db="EMBL/GenBank/DDBJ databases">
        <title>Genetic variation in Jamaican populations of the coffee berry borer (Hypothenemus hampei).</title>
        <authorList>
            <person name="Errbii M."/>
            <person name="Myrie A."/>
        </authorList>
    </citation>
    <scope>NUCLEOTIDE SEQUENCE [LARGE SCALE GENOMIC DNA]</scope>
    <source>
        <strain evidence="2">JA-Hopewell-2020-01-JO</strain>
        <tissue evidence="2">Whole body</tissue>
    </source>
</reference>
<accession>A0ABD1F285</accession>
<name>A0ABD1F285_HYPHA</name>
<dbReference type="AlphaFoldDB" id="A0ABD1F285"/>
<dbReference type="EMBL" id="JBDJPC010000003">
    <property type="protein sequence ID" value="KAL1509239.1"/>
    <property type="molecule type" value="Genomic_DNA"/>
</dbReference>
<proteinExistence type="predicted"/>
<evidence type="ECO:0000313" key="2">
    <source>
        <dbReference type="EMBL" id="KAL1509239.1"/>
    </source>
</evidence>
<evidence type="ECO:0000256" key="1">
    <source>
        <dbReference type="SAM" id="SignalP"/>
    </source>
</evidence>
<gene>
    <name evidence="2" type="ORF">ABEB36_004005</name>
</gene>
<sequence length="181" mass="17043">MKNFVVFTALLAVAFAKPGGWGYGGLGYVGSVGYAAPVAVAAPLATASLAGPVSTGAILAGPTSTGAIIDGPRTTGAVLTGPTSTGAVLTSVAAPIAVAGPKYITAPVAAVAAPVAAVAAPYGLGLGVVTNGGGTIGVSGKGAVISGPPTAPVLVSGPSGKVSADGLWGPTYEGLPLYSKW</sequence>
<keyword evidence="1" id="KW-0732">Signal</keyword>
<dbReference type="Proteomes" id="UP001566132">
    <property type="component" value="Unassembled WGS sequence"/>
</dbReference>
<evidence type="ECO:0000313" key="3">
    <source>
        <dbReference type="Proteomes" id="UP001566132"/>
    </source>
</evidence>
<keyword evidence="3" id="KW-1185">Reference proteome</keyword>
<comment type="caution">
    <text evidence="2">The sequence shown here is derived from an EMBL/GenBank/DDBJ whole genome shotgun (WGS) entry which is preliminary data.</text>
</comment>
<feature type="chain" id="PRO_5044853695" evidence="1">
    <location>
        <begin position="17"/>
        <end position="181"/>
    </location>
</feature>
<feature type="signal peptide" evidence="1">
    <location>
        <begin position="1"/>
        <end position="16"/>
    </location>
</feature>